<protein>
    <submittedName>
        <fullName evidence="4">DUF4910 domain-containing protein</fullName>
    </submittedName>
</protein>
<dbReference type="GO" id="GO:0006508">
    <property type="term" value="P:proteolysis"/>
    <property type="evidence" value="ECO:0007669"/>
    <property type="project" value="InterPro"/>
</dbReference>
<dbReference type="Proteomes" id="UP000479692">
    <property type="component" value="Unassembled WGS sequence"/>
</dbReference>
<dbReference type="InterPro" id="IPR045175">
    <property type="entry name" value="M28_fam"/>
</dbReference>
<keyword evidence="2" id="KW-0732">Signal</keyword>
<feature type="compositionally biased region" description="Low complexity" evidence="1">
    <location>
        <begin position="495"/>
        <end position="509"/>
    </location>
</feature>
<evidence type="ECO:0000259" key="3">
    <source>
        <dbReference type="Pfam" id="PF04389"/>
    </source>
</evidence>
<dbReference type="Gene3D" id="3.50.30.30">
    <property type="match status" value="1"/>
</dbReference>
<organism evidence="4 5">
    <name type="scientific">Noviluteimonas gilva</name>
    <dbReference type="NCBI Taxonomy" id="2682097"/>
    <lineage>
        <taxon>Bacteria</taxon>
        <taxon>Pseudomonadati</taxon>
        <taxon>Pseudomonadota</taxon>
        <taxon>Gammaproteobacteria</taxon>
        <taxon>Lysobacterales</taxon>
        <taxon>Lysobacteraceae</taxon>
        <taxon>Noviluteimonas</taxon>
    </lineage>
</organism>
<sequence length="612" mass="65741">MRLPVLLCFGLLSLAPLTCLASPADALALPEQDVAAIAREVNGEMAMQTLEGIVQQHRERGSRGFHTSAEWVASRARSFGLTDVEILQFPADGTIFYGTQRSRRAWDADAGELVEVSDGKQAPIASYAAVPMVLAEDSESADVTALLVDVGAGNTEADYAGKDVKGKLVLVSASPGEVQDLAIGKFGAVGILSYQQNQPNGWSGDNIEQIRWGHLDSFSAHPTFAFMLSMKQANALKARLSAGEAIRLHASVKAGQHASPYEVVTATIPGADPRLKEQEIAFTCHLDHPKPGANDNASGCSTILEVGRTLQTLIAQRALARPARTIRFIWGPEVEGTVVLLNARKDFARRIRAVVHMDMVGGGPRTQAVFHVTRGPASLPSFIHDVAWGFAQWVNVQSYDFAATGKAQFPMLAPSGGKEPLRAEDSPFALGSDHEVYQDSSYAIPAIYLNDWPDRYIHTTLDTAANIDPTKLGRVAFIGAATGVALANDPRIGTPAATPAPMRAPGPAASGDGKRVFRRNPEPRGPLSVFGYDWFDDHAKRLALPRPKLLDFEGPHGGGGDYAYEVLNFADGTRDAQQITNDVSAEFGPVPLALVIEYLQALERVGVVEQIR</sequence>
<dbReference type="Pfam" id="PF04389">
    <property type="entry name" value="Peptidase_M28"/>
    <property type="match status" value="1"/>
</dbReference>
<dbReference type="SUPFAM" id="SSF53187">
    <property type="entry name" value="Zn-dependent exopeptidases"/>
    <property type="match status" value="1"/>
</dbReference>
<feature type="chain" id="PRO_5028811225" evidence="2">
    <location>
        <begin position="22"/>
        <end position="612"/>
    </location>
</feature>
<feature type="domain" description="Peptidase M28" evidence="3">
    <location>
        <begin position="264"/>
        <end position="478"/>
    </location>
</feature>
<accession>A0A7C9HZ06</accession>
<reference evidence="4 5" key="1">
    <citation type="submission" date="2019-12" db="EMBL/GenBank/DDBJ databases">
        <authorList>
            <person name="Xu J."/>
        </authorList>
    </citation>
    <scope>NUCLEOTIDE SEQUENCE [LARGE SCALE GENOMIC DNA]</scope>
    <source>
        <strain evidence="4 5">HX-5-24</strain>
    </source>
</reference>
<evidence type="ECO:0000313" key="4">
    <source>
        <dbReference type="EMBL" id="MUV14554.1"/>
    </source>
</evidence>
<dbReference type="AlphaFoldDB" id="A0A7C9HZ06"/>
<comment type="caution">
    <text evidence="4">The sequence shown here is derived from an EMBL/GenBank/DDBJ whole genome shotgun (WGS) entry which is preliminary data.</text>
</comment>
<feature type="signal peptide" evidence="2">
    <location>
        <begin position="1"/>
        <end position="21"/>
    </location>
</feature>
<evidence type="ECO:0000256" key="1">
    <source>
        <dbReference type="SAM" id="MobiDB-lite"/>
    </source>
</evidence>
<gene>
    <name evidence="4" type="ORF">GN331_10080</name>
</gene>
<dbReference type="GO" id="GO:0008235">
    <property type="term" value="F:metalloexopeptidase activity"/>
    <property type="evidence" value="ECO:0007669"/>
    <property type="project" value="InterPro"/>
</dbReference>
<dbReference type="EMBL" id="WOXT01000002">
    <property type="protein sequence ID" value="MUV14554.1"/>
    <property type="molecule type" value="Genomic_DNA"/>
</dbReference>
<feature type="compositionally biased region" description="Basic and acidic residues" evidence="1">
    <location>
        <begin position="512"/>
        <end position="522"/>
    </location>
</feature>
<dbReference type="RefSeq" id="WP_156641836.1">
    <property type="nucleotide sequence ID" value="NZ_WOXT01000002.1"/>
</dbReference>
<name>A0A7C9HZ06_9GAMM</name>
<evidence type="ECO:0000313" key="5">
    <source>
        <dbReference type="Proteomes" id="UP000479692"/>
    </source>
</evidence>
<feature type="region of interest" description="Disordered" evidence="1">
    <location>
        <begin position="494"/>
        <end position="522"/>
    </location>
</feature>
<dbReference type="PANTHER" id="PTHR12147">
    <property type="entry name" value="METALLOPEPTIDASE M28 FAMILY MEMBER"/>
    <property type="match status" value="1"/>
</dbReference>
<dbReference type="SUPFAM" id="SSF52025">
    <property type="entry name" value="PA domain"/>
    <property type="match status" value="1"/>
</dbReference>
<dbReference type="Gene3D" id="3.40.630.10">
    <property type="entry name" value="Zn peptidases"/>
    <property type="match status" value="1"/>
</dbReference>
<proteinExistence type="predicted"/>
<dbReference type="InterPro" id="IPR046450">
    <property type="entry name" value="PA_dom_sf"/>
</dbReference>
<dbReference type="InterPro" id="IPR007484">
    <property type="entry name" value="Peptidase_M28"/>
</dbReference>
<dbReference type="PANTHER" id="PTHR12147:SF26">
    <property type="entry name" value="PEPTIDASE M28 DOMAIN-CONTAINING PROTEIN"/>
    <property type="match status" value="1"/>
</dbReference>
<keyword evidence="5" id="KW-1185">Reference proteome</keyword>
<evidence type="ECO:0000256" key="2">
    <source>
        <dbReference type="SAM" id="SignalP"/>
    </source>
</evidence>